<dbReference type="InterPro" id="IPR045459">
    <property type="entry name" value="DUF5908"/>
</dbReference>
<accession>A0A9X2F9S5</accession>
<dbReference type="AlphaFoldDB" id="A0A9X2F9S5"/>
<gene>
    <name evidence="1" type="ORF">NF867_16445</name>
</gene>
<proteinExistence type="predicted"/>
<keyword evidence="2" id="KW-1185">Reference proteome</keyword>
<dbReference type="Pfam" id="PF19265">
    <property type="entry name" value="DUF5908"/>
    <property type="match status" value="1"/>
</dbReference>
<reference evidence="1" key="1">
    <citation type="submission" date="2022-06" db="EMBL/GenBank/DDBJ databases">
        <title>Solitalea sp. MAHUQ-68 isolated from rhizospheric soil.</title>
        <authorList>
            <person name="Huq M.A."/>
        </authorList>
    </citation>
    <scope>NUCLEOTIDE SEQUENCE</scope>
    <source>
        <strain evidence="1">MAHUQ-68</strain>
    </source>
</reference>
<dbReference type="Proteomes" id="UP001155182">
    <property type="component" value="Unassembled WGS sequence"/>
</dbReference>
<protein>
    <submittedName>
        <fullName evidence="1">DUF5908 family protein</fullName>
    </submittedName>
</protein>
<organism evidence="1 2">
    <name type="scientific">Solitalea agri</name>
    <dbReference type="NCBI Taxonomy" id="2953739"/>
    <lineage>
        <taxon>Bacteria</taxon>
        <taxon>Pseudomonadati</taxon>
        <taxon>Bacteroidota</taxon>
        <taxon>Sphingobacteriia</taxon>
        <taxon>Sphingobacteriales</taxon>
        <taxon>Sphingobacteriaceae</taxon>
        <taxon>Solitalea</taxon>
    </lineage>
</organism>
<comment type="caution">
    <text evidence="1">The sequence shown here is derived from an EMBL/GenBank/DDBJ whole genome shotgun (WGS) entry which is preliminary data.</text>
</comment>
<sequence length="57" mass="6576">MPIEIKELHIKAIVAGKEPDKNTGNSFTTDELNKLKKEILNEVTEKVLRTLRQKSER</sequence>
<dbReference type="RefSeq" id="WP_252589488.1">
    <property type="nucleotide sequence ID" value="NZ_JAMWYS010000058.1"/>
</dbReference>
<evidence type="ECO:0000313" key="1">
    <source>
        <dbReference type="EMBL" id="MCO4294453.1"/>
    </source>
</evidence>
<name>A0A9X2F9S5_9SPHI</name>
<evidence type="ECO:0000313" key="2">
    <source>
        <dbReference type="Proteomes" id="UP001155182"/>
    </source>
</evidence>
<dbReference type="EMBL" id="JAMWYS010000058">
    <property type="protein sequence ID" value="MCO4294453.1"/>
    <property type="molecule type" value="Genomic_DNA"/>
</dbReference>